<dbReference type="Gene3D" id="3.30.70.270">
    <property type="match status" value="1"/>
</dbReference>
<dbReference type="PANTHER" id="PTHR33121:SF19">
    <property type="entry name" value="CYCLIC DI-GMP PHOSPHODIESTERASE PA2567"/>
    <property type="match status" value="1"/>
</dbReference>
<gene>
    <name evidence="3" type="ORF">OVY01_00535</name>
</gene>
<protein>
    <submittedName>
        <fullName evidence="3">Sensor domain-containing phosphodiesterase</fullName>
    </submittedName>
</protein>
<feature type="domain" description="EAL" evidence="2">
    <location>
        <begin position="365"/>
        <end position="619"/>
    </location>
</feature>
<dbReference type="InterPro" id="IPR029787">
    <property type="entry name" value="Nucleotide_cyclase"/>
</dbReference>
<dbReference type="InterPro" id="IPR050706">
    <property type="entry name" value="Cyclic-di-GMP_PDE-like"/>
</dbReference>
<feature type="region of interest" description="Disordered" evidence="1">
    <location>
        <begin position="1"/>
        <end position="33"/>
    </location>
</feature>
<dbReference type="InterPro" id="IPR043128">
    <property type="entry name" value="Rev_trsase/Diguanyl_cyclase"/>
</dbReference>
<keyword evidence="4" id="KW-1185">Reference proteome</keyword>
<comment type="caution">
    <text evidence="3">The sequence shown here is derived from an EMBL/GenBank/DDBJ whole genome shotgun (WGS) entry which is preliminary data.</text>
</comment>
<dbReference type="InterPro" id="IPR029016">
    <property type="entry name" value="GAF-like_dom_sf"/>
</dbReference>
<dbReference type="SUPFAM" id="SSF55073">
    <property type="entry name" value="Nucleotide cyclase"/>
    <property type="match status" value="1"/>
</dbReference>
<dbReference type="PROSITE" id="PS50883">
    <property type="entry name" value="EAL"/>
    <property type="match status" value="1"/>
</dbReference>
<evidence type="ECO:0000259" key="2">
    <source>
        <dbReference type="PROSITE" id="PS50883"/>
    </source>
</evidence>
<dbReference type="PANTHER" id="PTHR33121">
    <property type="entry name" value="CYCLIC DI-GMP PHOSPHODIESTERASE PDEF"/>
    <property type="match status" value="1"/>
</dbReference>
<proteinExistence type="predicted"/>
<evidence type="ECO:0000313" key="3">
    <source>
        <dbReference type="EMBL" id="MCY0385750.1"/>
    </source>
</evidence>
<dbReference type="SMART" id="SM00267">
    <property type="entry name" value="GGDEF"/>
    <property type="match status" value="1"/>
</dbReference>
<dbReference type="SUPFAM" id="SSF141868">
    <property type="entry name" value="EAL domain-like"/>
    <property type="match status" value="1"/>
</dbReference>
<sequence>MTATGLDSTHRSDDGRAAPPCLPVSAPASPDATPAALAHEAARLATLRDLRLLDTPQSEAFDRITRMASRLFGAPIAAISLTDGDRQWFKSHLGTAGRELPRHQAPCATVTDTSDLLVVEDLLTHPGFFDSPLALAGIRFYAGAPLRTRDGYTLGAMCVLDHTPRTATADEMAALHDFAALVMSQIELQHDFGRIDVMSGLPNRHELLDIVADMQRAPDNAVRVILLIDALDPQRMQEIVNALGSAYLDAFVRATSRIVKDLLTARTGLYHVGPTSYAILLDEEADGPWRDLADRLSPALTGSLMCSGIPIATNTVMGVSFFKSYDPISPAEVLRIAVSAADSARAAGVAQAIYNPANDAANRRRFALLTDFSLALADPAQLRLVYQPRVALDTGQCVSVEALLRWEHPLLGNVPPGEFIPLLEQTSLARPLTEWVATSALRQWAIWRNRGLVLRVSINVSARNLEEPDFAQRLLRQCQEMHISPNAIELEFTEGALISNVDNVREQLSDLKAIGCEIAIDDFGSGYSNFAYLQTLPATTVKLDQSFIQDMDGDPRKQQLARSMIAIAHDLDLRVVAEGVETEHSLHYLRACGCDEVQGYFICRPIEAAAFPGWLARHEAGNRLAQNGVAGAF</sequence>
<dbReference type="RefSeq" id="WP_267844871.1">
    <property type="nucleotide sequence ID" value="NZ_JAPMXC010000001.1"/>
</dbReference>
<accession>A0ABT3ZGV0</accession>
<dbReference type="Pfam" id="PF01590">
    <property type="entry name" value="GAF"/>
    <property type="match status" value="1"/>
</dbReference>
<dbReference type="Pfam" id="PF00563">
    <property type="entry name" value="EAL"/>
    <property type="match status" value="1"/>
</dbReference>
<name>A0ABT3ZGV0_9BURK</name>
<dbReference type="Gene3D" id="3.20.20.450">
    <property type="entry name" value="EAL domain"/>
    <property type="match status" value="1"/>
</dbReference>
<dbReference type="CDD" id="cd01948">
    <property type="entry name" value="EAL"/>
    <property type="match status" value="1"/>
</dbReference>
<evidence type="ECO:0000256" key="1">
    <source>
        <dbReference type="SAM" id="MobiDB-lite"/>
    </source>
</evidence>
<reference evidence="3" key="1">
    <citation type="submission" date="2022-11" db="EMBL/GenBank/DDBJ databases">
        <title>Robbsia betulipollinis sp. nov., isolated from pollen of birch (Betula pendula).</title>
        <authorList>
            <person name="Shi H."/>
            <person name="Ambika Manirajan B."/>
            <person name="Ratering S."/>
            <person name="Geissler-Plaum R."/>
            <person name="Schnell S."/>
        </authorList>
    </citation>
    <scope>NUCLEOTIDE SEQUENCE</scope>
    <source>
        <strain evidence="3">Bb-Pol-6</strain>
    </source>
</reference>
<evidence type="ECO:0000313" key="4">
    <source>
        <dbReference type="Proteomes" id="UP001082899"/>
    </source>
</evidence>
<dbReference type="InterPro" id="IPR003018">
    <property type="entry name" value="GAF"/>
</dbReference>
<dbReference type="SMART" id="SM00065">
    <property type="entry name" value="GAF"/>
    <property type="match status" value="1"/>
</dbReference>
<dbReference type="InterPro" id="IPR035919">
    <property type="entry name" value="EAL_sf"/>
</dbReference>
<dbReference type="InterPro" id="IPR001633">
    <property type="entry name" value="EAL_dom"/>
</dbReference>
<dbReference type="InterPro" id="IPR000160">
    <property type="entry name" value="GGDEF_dom"/>
</dbReference>
<dbReference type="Proteomes" id="UP001082899">
    <property type="component" value="Unassembled WGS sequence"/>
</dbReference>
<feature type="compositionally biased region" description="Low complexity" evidence="1">
    <location>
        <begin position="23"/>
        <end position="33"/>
    </location>
</feature>
<dbReference type="SMART" id="SM00052">
    <property type="entry name" value="EAL"/>
    <property type="match status" value="1"/>
</dbReference>
<dbReference type="SUPFAM" id="SSF55781">
    <property type="entry name" value="GAF domain-like"/>
    <property type="match status" value="1"/>
</dbReference>
<dbReference type="EMBL" id="JAPMXC010000001">
    <property type="protein sequence ID" value="MCY0385750.1"/>
    <property type="molecule type" value="Genomic_DNA"/>
</dbReference>
<organism evidence="3 4">
    <name type="scientific">Robbsia betulipollinis</name>
    <dbReference type="NCBI Taxonomy" id="2981849"/>
    <lineage>
        <taxon>Bacteria</taxon>
        <taxon>Pseudomonadati</taxon>
        <taxon>Pseudomonadota</taxon>
        <taxon>Betaproteobacteria</taxon>
        <taxon>Burkholderiales</taxon>
        <taxon>Burkholderiaceae</taxon>
        <taxon>Robbsia</taxon>
    </lineage>
</organism>
<dbReference type="Gene3D" id="3.30.450.40">
    <property type="match status" value="1"/>
</dbReference>